<dbReference type="SUPFAM" id="SSF52151">
    <property type="entry name" value="FabD/lysophospholipase-like"/>
    <property type="match status" value="1"/>
</dbReference>
<feature type="transmembrane region" description="Helical" evidence="2">
    <location>
        <begin position="410"/>
        <end position="435"/>
    </location>
</feature>
<name>A0A6F8VCE2_9PROT</name>
<gene>
    <name evidence="4" type="ORF">SKTS_16630</name>
</gene>
<feature type="transmembrane region" description="Helical" evidence="2">
    <location>
        <begin position="578"/>
        <end position="597"/>
    </location>
</feature>
<keyword evidence="2" id="KW-1133">Transmembrane helix</keyword>
<sequence length="960" mass="103070">MTAQTEADSIPPEQDKAEFERVLQDELNLLGELRDGEPGAERGAPADSVYQRARAMNLAGLAFSGGGIRSATFNLGVIQALSRFGLLSKFDYLSTVSGGGYIGGWLSALLHRKAAKTEGEVRTVSETTVEAFQACLKTHPDDDCMCGQTDKTVGFSPVEDLSVRYLRCYSNYLSPKLGLSGDMLAAASIFLRNFTLIQLSLISLVATVLLFAHAVAVGSDVFIKDAPWVAAMLEKSAAFLGVDLPHGLGALLGSAWPFVGGALALMFSVWSAGRLLAERGQHYDKPASASRAVSVRVVLPCLVAAWWLSAAAVVRTSEMPLGAGGGIGAAWPWLLAGAAGYLLAWCLGYIASRPGKRESGVDDADGANCEHASCAVLAIAAAVAGALLGLLLFAAACYVKKFAGVAPIDIWHAVAFGPPLFLLGLSFVVTVHIGAARRSFSEDEREWFARLGGFVLLSAVGWALLFALILYAAPFVNWLAGGGLAALGAWAGGSGVGAWFARSPATSGTPGGSPWKEAVTKIAPWLFVAGLVVIVADLTHVALMKFLTWDGYVPPPVADFGIAAASALHQLHQLPLDGTISVLLVVGILFGLITWRLDINLFSLHALYCNRLARAYLGASRASQRKANPFTGFDTADDLPFSELARQRPIPILNTAINMTGGDDLAWQTRRAASFAFTPCWSGYETRSSQGKQLGKYRPTGQYAGDRNLGTLMAVSGAAASPNMGYHTSAAVAALMTAFNLRLGRWCGNPDPDVDPEVWKEVSPAFAAKPIFAELTGSATARADWVNLTDGGHFENLGVYELVRRRCRLIVVTDAGCDPDYEFEDLANLLRKCWTDLGVNIRFDEFEPMHLQANSRYCGAHGAVGRIQYYDGAPDGALIYLKSSLMGDEWPDIRQYADTHEAFPHEATADQFFDENQFEAYRHLGYKVVAKMNRALKAIFGKELQELSIDEWVTKVVPMK</sequence>
<evidence type="ECO:0000313" key="4">
    <source>
        <dbReference type="EMBL" id="BCB26777.1"/>
    </source>
</evidence>
<feature type="transmembrane region" description="Helical" evidence="2">
    <location>
        <begin position="289"/>
        <end position="310"/>
    </location>
</feature>
<protein>
    <recommendedName>
        <fullName evidence="3">PNPLA domain-containing protein</fullName>
    </recommendedName>
</protein>
<accession>A0A6F8VCE2</accession>
<keyword evidence="2" id="KW-0472">Membrane</keyword>
<proteinExistence type="predicted"/>
<evidence type="ECO:0000259" key="3">
    <source>
        <dbReference type="Pfam" id="PF01734"/>
    </source>
</evidence>
<dbReference type="Pfam" id="PF01734">
    <property type="entry name" value="Patatin"/>
    <property type="match status" value="1"/>
</dbReference>
<dbReference type="PANTHER" id="PTHR10728:SF40">
    <property type="entry name" value="PATATIN FAMILY PROTEIN"/>
    <property type="match status" value="1"/>
</dbReference>
<feature type="transmembrane region" description="Helical" evidence="2">
    <location>
        <begin position="372"/>
        <end position="398"/>
    </location>
</feature>
<keyword evidence="5" id="KW-1185">Reference proteome</keyword>
<evidence type="ECO:0000256" key="2">
    <source>
        <dbReference type="SAM" id="Phobius"/>
    </source>
</evidence>
<evidence type="ECO:0000313" key="5">
    <source>
        <dbReference type="Proteomes" id="UP000502260"/>
    </source>
</evidence>
<feature type="transmembrane region" description="Helical" evidence="2">
    <location>
        <begin position="447"/>
        <end position="472"/>
    </location>
</feature>
<keyword evidence="1" id="KW-0443">Lipid metabolism</keyword>
<dbReference type="InterPro" id="IPR016035">
    <property type="entry name" value="Acyl_Trfase/lysoPLipase"/>
</dbReference>
<feature type="transmembrane region" description="Helical" evidence="2">
    <location>
        <begin position="522"/>
        <end position="543"/>
    </location>
</feature>
<dbReference type="GO" id="GO:0005829">
    <property type="term" value="C:cytosol"/>
    <property type="evidence" value="ECO:0007669"/>
    <property type="project" value="TreeGrafter"/>
</dbReference>
<evidence type="ECO:0000256" key="1">
    <source>
        <dbReference type="ARBA" id="ARBA00023098"/>
    </source>
</evidence>
<feature type="transmembrane region" description="Helical" evidence="2">
    <location>
        <begin position="255"/>
        <end position="277"/>
    </location>
</feature>
<feature type="transmembrane region" description="Helical" evidence="2">
    <location>
        <begin position="201"/>
        <end position="223"/>
    </location>
</feature>
<reference evidence="5" key="1">
    <citation type="submission" date="2020-03" db="EMBL/GenBank/DDBJ databases">
        <title>Complete genome sequence of sulfur-oxidizing bacterium skT11.</title>
        <authorList>
            <person name="Kanda M."/>
            <person name="Kojima H."/>
            <person name="Fukui M."/>
        </authorList>
    </citation>
    <scope>NUCLEOTIDE SEQUENCE [LARGE SCALE GENOMIC DNA]</scope>
    <source>
        <strain evidence="5">skT11</strain>
    </source>
</reference>
<dbReference type="GO" id="GO:0004623">
    <property type="term" value="F:phospholipase A2 activity"/>
    <property type="evidence" value="ECO:0007669"/>
    <property type="project" value="TreeGrafter"/>
</dbReference>
<dbReference type="EMBL" id="AP022853">
    <property type="protein sequence ID" value="BCB26777.1"/>
    <property type="molecule type" value="Genomic_DNA"/>
</dbReference>
<dbReference type="InterPro" id="IPR002641">
    <property type="entry name" value="PNPLA_dom"/>
</dbReference>
<dbReference type="GO" id="GO:0046475">
    <property type="term" value="P:glycerophospholipid catabolic process"/>
    <property type="evidence" value="ECO:0007669"/>
    <property type="project" value="TreeGrafter"/>
</dbReference>
<dbReference type="PANTHER" id="PTHR10728">
    <property type="entry name" value="CYTOSOLIC PHOSPHOLIPASE A2"/>
    <property type="match status" value="1"/>
</dbReference>
<organism evidence="4 5">
    <name type="scientific">Sulfurimicrobium lacus</name>
    <dbReference type="NCBI Taxonomy" id="2715678"/>
    <lineage>
        <taxon>Bacteria</taxon>
        <taxon>Pseudomonadati</taxon>
        <taxon>Pseudomonadota</taxon>
        <taxon>Betaproteobacteria</taxon>
        <taxon>Nitrosomonadales</taxon>
        <taxon>Sulfuricellaceae</taxon>
        <taxon>Sulfurimicrobium</taxon>
    </lineage>
</organism>
<feature type="transmembrane region" description="Helical" evidence="2">
    <location>
        <begin position="478"/>
        <end position="501"/>
    </location>
</feature>
<feature type="transmembrane region" description="Helical" evidence="2">
    <location>
        <begin position="330"/>
        <end position="351"/>
    </location>
</feature>
<feature type="domain" description="PNPLA" evidence="3">
    <location>
        <begin position="61"/>
        <end position="109"/>
    </location>
</feature>
<dbReference type="Gene3D" id="3.40.1090.10">
    <property type="entry name" value="Cytosolic phospholipase A2 catalytic domain"/>
    <property type="match status" value="2"/>
</dbReference>
<dbReference type="Proteomes" id="UP000502260">
    <property type="component" value="Chromosome"/>
</dbReference>
<keyword evidence="2" id="KW-0812">Transmembrane</keyword>
<dbReference type="KEGG" id="slac:SKTS_16630"/>
<dbReference type="AlphaFoldDB" id="A0A6F8VCE2"/>